<comment type="function">
    <text evidence="12">DNA-dependent RNA polymerase catalyzes the transcription of DNA into RNA using the four ribonucleoside triphosphates as substrates.</text>
</comment>
<dbReference type="InterPro" id="IPR042102">
    <property type="entry name" value="RNA_pol_Rpb1_3_sf"/>
</dbReference>
<dbReference type="InterPro" id="IPR007080">
    <property type="entry name" value="RNA_pol_Rpb1_1"/>
</dbReference>
<dbReference type="Pfam" id="PF05000">
    <property type="entry name" value="RNA_pol_Rpb1_4"/>
    <property type="match status" value="1"/>
</dbReference>
<dbReference type="InterPro" id="IPR045867">
    <property type="entry name" value="DNA-dir_RpoC_beta_prime"/>
</dbReference>
<dbReference type="Proteomes" id="UP000087766">
    <property type="component" value="Chromosome 8"/>
</dbReference>
<name>A0A1S3V696_VIGRR</name>
<dbReference type="Gene3D" id="3.30.1490.180">
    <property type="entry name" value="RNA polymerase ii"/>
    <property type="match status" value="1"/>
</dbReference>
<dbReference type="GO" id="GO:0006351">
    <property type="term" value="P:DNA-templated transcription"/>
    <property type="evidence" value="ECO:0007669"/>
    <property type="project" value="InterPro"/>
</dbReference>
<dbReference type="OrthoDB" id="270392at2759"/>
<proteinExistence type="inferred from homology"/>
<dbReference type="GeneID" id="106772074"/>
<evidence type="ECO:0000256" key="6">
    <source>
        <dbReference type="ARBA" id="ARBA00022723"/>
    </source>
</evidence>
<dbReference type="InterPro" id="IPR006592">
    <property type="entry name" value="RNA_pol_N"/>
</dbReference>
<dbReference type="CDD" id="cd01435">
    <property type="entry name" value="RNAP_I_RPA1_N"/>
    <property type="match status" value="1"/>
</dbReference>
<dbReference type="Pfam" id="PF04983">
    <property type="entry name" value="RNA_pol_Rpb1_3"/>
    <property type="match status" value="1"/>
</dbReference>
<dbReference type="FunFam" id="1.10.132.30:FF:000006">
    <property type="entry name" value="DNA-directed RNA polymerase subunit"/>
    <property type="match status" value="1"/>
</dbReference>
<dbReference type="EC" id="2.7.7.6" evidence="12"/>
<evidence type="ECO:0000256" key="13">
    <source>
        <dbReference type="SAM" id="MobiDB-lite"/>
    </source>
</evidence>
<dbReference type="Gene3D" id="2.40.40.20">
    <property type="match status" value="1"/>
</dbReference>
<dbReference type="KEGG" id="vra:106772074"/>
<keyword evidence="6" id="KW-0479">Metal-binding</keyword>
<keyword evidence="7" id="KW-0862">Zinc</keyword>
<evidence type="ECO:0000256" key="3">
    <source>
        <dbReference type="ARBA" id="ARBA00022478"/>
    </source>
</evidence>
<evidence type="ECO:0000256" key="9">
    <source>
        <dbReference type="ARBA" id="ARBA00023163"/>
    </source>
</evidence>
<dbReference type="Gene3D" id="3.30.70.2850">
    <property type="match status" value="1"/>
</dbReference>
<evidence type="ECO:0000256" key="10">
    <source>
        <dbReference type="ARBA" id="ARBA00023242"/>
    </source>
</evidence>
<evidence type="ECO:0000256" key="5">
    <source>
        <dbReference type="ARBA" id="ARBA00022695"/>
    </source>
</evidence>
<keyword evidence="9 12" id="KW-0804">Transcription</keyword>
<evidence type="ECO:0000313" key="16">
    <source>
        <dbReference type="RefSeq" id="XP_014513717.1"/>
    </source>
</evidence>
<feature type="region of interest" description="Disordered" evidence="13">
    <location>
        <begin position="1282"/>
        <end position="1477"/>
    </location>
</feature>
<dbReference type="FunFam" id="1.10.274.100:FF:000015">
    <property type="entry name" value="DNA-directed RNA polymerase subunit"/>
    <property type="match status" value="1"/>
</dbReference>
<evidence type="ECO:0000256" key="12">
    <source>
        <dbReference type="RuleBase" id="RU004279"/>
    </source>
</evidence>
<organism evidence="15 16">
    <name type="scientific">Vigna radiata var. radiata</name>
    <name type="common">Mung bean</name>
    <name type="synonym">Phaseolus aureus</name>
    <dbReference type="NCBI Taxonomy" id="3916"/>
    <lineage>
        <taxon>Eukaryota</taxon>
        <taxon>Viridiplantae</taxon>
        <taxon>Streptophyta</taxon>
        <taxon>Embryophyta</taxon>
        <taxon>Tracheophyta</taxon>
        <taxon>Spermatophyta</taxon>
        <taxon>Magnoliopsida</taxon>
        <taxon>eudicotyledons</taxon>
        <taxon>Gunneridae</taxon>
        <taxon>Pentapetalae</taxon>
        <taxon>rosids</taxon>
        <taxon>fabids</taxon>
        <taxon>Fabales</taxon>
        <taxon>Fabaceae</taxon>
        <taxon>Papilionoideae</taxon>
        <taxon>50 kb inversion clade</taxon>
        <taxon>NPAAA clade</taxon>
        <taxon>indigoferoid/millettioid clade</taxon>
        <taxon>Phaseoleae</taxon>
        <taxon>Vigna</taxon>
    </lineage>
</organism>
<dbReference type="Gene3D" id="1.10.132.30">
    <property type="match status" value="1"/>
</dbReference>
<dbReference type="STRING" id="3916.A0A1S3V696"/>
<dbReference type="InterPro" id="IPR007081">
    <property type="entry name" value="RNA_pol_Rpb1_5"/>
</dbReference>
<evidence type="ECO:0000256" key="4">
    <source>
        <dbReference type="ARBA" id="ARBA00022679"/>
    </source>
</evidence>
<keyword evidence="15" id="KW-1185">Reference proteome</keyword>
<dbReference type="InterPro" id="IPR007083">
    <property type="entry name" value="RNA_pol_Rpb1_4"/>
</dbReference>
<dbReference type="Pfam" id="PF00623">
    <property type="entry name" value="RNA_pol_Rpb1_2"/>
    <property type="match status" value="1"/>
</dbReference>
<evidence type="ECO:0000259" key="14">
    <source>
        <dbReference type="SMART" id="SM00663"/>
    </source>
</evidence>
<gene>
    <name evidence="16" type="primary">LOC106772074</name>
</gene>
<dbReference type="FunFam" id="2.40.40.20:FF:000019">
    <property type="entry name" value="DNA-directed RNA polymerase II subunit RPB1"/>
    <property type="match status" value="1"/>
</dbReference>
<feature type="compositionally biased region" description="Acidic residues" evidence="13">
    <location>
        <begin position="1312"/>
        <end position="1330"/>
    </location>
</feature>
<dbReference type="Gene3D" id="1.10.150.390">
    <property type="match status" value="1"/>
</dbReference>
<feature type="compositionally biased region" description="Basic and acidic residues" evidence="13">
    <location>
        <begin position="1414"/>
        <end position="1423"/>
    </location>
</feature>
<dbReference type="GO" id="GO:0046872">
    <property type="term" value="F:metal ion binding"/>
    <property type="evidence" value="ECO:0007669"/>
    <property type="project" value="UniProtKB-KW"/>
</dbReference>
<evidence type="ECO:0000256" key="2">
    <source>
        <dbReference type="ARBA" id="ARBA00006460"/>
    </source>
</evidence>
<reference evidence="15" key="1">
    <citation type="journal article" date="2014" name="Nat. Commun.">
        <title>Genome sequence of mungbean and insights into evolution within Vigna species.</title>
        <authorList>
            <person name="Kang Y.J."/>
            <person name="Kim S.K."/>
            <person name="Kim M.Y."/>
            <person name="Lestari P."/>
            <person name="Kim K.H."/>
            <person name="Ha B.K."/>
            <person name="Jun T.H."/>
            <person name="Hwang W.J."/>
            <person name="Lee T."/>
            <person name="Lee J."/>
            <person name="Shim S."/>
            <person name="Yoon M.Y."/>
            <person name="Jang Y.E."/>
            <person name="Han K.S."/>
            <person name="Taeprayoon P."/>
            <person name="Yoon N."/>
            <person name="Somta P."/>
            <person name="Tanya P."/>
            <person name="Kim K.S."/>
            <person name="Gwag J.G."/>
            <person name="Moon J.K."/>
            <person name="Lee Y.H."/>
            <person name="Park B.S."/>
            <person name="Bombarely A."/>
            <person name="Doyle J.J."/>
            <person name="Jackson S.A."/>
            <person name="Schafleitner R."/>
            <person name="Srinives P."/>
            <person name="Varshney R.K."/>
            <person name="Lee S.H."/>
        </authorList>
    </citation>
    <scope>NUCLEOTIDE SEQUENCE [LARGE SCALE GENOMIC DNA]</scope>
    <source>
        <strain evidence="15">cv. VC1973A</strain>
    </source>
</reference>
<feature type="compositionally biased region" description="Acidic residues" evidence="13">
    <location>
        <begin position="1342"/>
        <end position="1381"/>
    </location>
</feature>
<dbReference type="SMART" id="SM00663">
    <property type="entry name" value="RPOLA_N"/>
    <property type="match status" value="1"/>
</dbReference>
<dbReference type="GO" id="GO:0003677">
    <property type="term" value="F:DNA binding"/>
    <property type="evidence" value="ECO:0007669"/>
    <property type="project" value="InterPro"/>
</dbReference>
<feature type="domain" description="RNA polymerase N-terminal" evidence="14">
    <location>
        <begin position="316"/>
        <end position="632"/>
    </location>
</feature>
<dbReference type="InterPro" id="IPR007066">
    <property type="entry name" value="RNA_pol_Rpb1_3"/>
</dbReference>
<dbReference type="GO" id="GO:0005736">
    <property type="term" value="C:RNA polymerase I complex"/>
    <property type="evidence" value="ECO:0007669"/>
    <property type="project" value="UniProtKB-ARBA"/>
</dbReference>
<feature type="compositionally biased region" description="Basic and acidic residues" evidence="13">
    <location>
        <begin position="1293"/>
        <end position="1311"/>
    </location>
</feature>
<dbReference type="FunFam" id="1.10.150.390:FF:000005">
    <property type="entry name" value="DNA-directed RNA polymerase subunit"/>
    <property type="match status" value="1"/>
</dbReference>
<protein>
    <recommendedName>
        <fullName evidence="12">DNA-directed RNA polymerase subunit</fullName>
        <ecNumber evidence="12">2.7.7.6</ecNumber>
    </recommendedName>
</protein>
<keyword evidence="8" id="KW-0460">Magnesium</keyword>
<dbReference type="Gene3D" id="1.10.274.100">
    <property type="entry name" value="RNA polymerase Rpb1, domain 3"/>
    <property type="match status" value="1"/>
</dbReference>
<evidence type="ECO:0000313" key="15">
    <source>
        <dbReference type="Proteomes" id="UP000087766"/>
    </source>
</evidence>
<feature type="compositionally biased region" description="Acidic residues" evidence="13">
    <location>
        <begin position="1424"/>
        <end position="1446"/>
    </location>
</feature>
<dbReference type="InterPro" id="IPR038120">
    <property type="entry name" value="Rpb1_funnel_sf"/>
</dbReference>
<reference evidence="16" key="2">
    <citation type="submission" date="2025-08" db="UniProtKB">
        <authorList>
            <consortium name="RefSeq"/>
        </authorList>
    </citation>
    <scope>IDENTIFICATION</scope>
    <source>
        <tissue evidence="16">Leaf</tissue>
    </source>
</reference>
<comment type="similarity">
    <text evidence="2 12">Belongs to the RNA polymerase beta' chain family.</text>
</comment>
<keyword evidence="4 12" id="KW-0808">Transferase</keyword>
<sequence>MVLYTESATNSVKAVAFSFLTSDDLQRSSLVKITNPILLNALLHPVPGGLYDPAMGPLDDKSPCKSCGQASKLCPGHFGHIELVSPVYNPLMFNILSSIIQRTCFSCYHFQASRREVDMRTTQLELIMKGDIIRAKSLDSTNLDEFTHSGDGDENHGCSVEQQGENWTSVQFSETMSVLKKFLKRQYKKCQNCGVVNPKISKPTFGWFHVNDLSADASRANIIRVLESEINNDDMSLGGGETTDEGDISSVEAVKRDKRKKGNLSHKLAAQNKLPGSLLPSQVKYILKCLWENEARLCSYISDIQDQGFGKKAGHSMFFLENIFVPPIKFRPPAKAGDDVMEHPQTVLLTKVLQGNISLGDAHINKLDSSKVLSRWMDLQQSVNLLFDSKTASGQRDVGAGICQLLEKKEGIFRQKMMGKRVNFACRSVISPDPYLAVNEIGIPPYFALRLSYPERVTPWNAMKLRNAILNGPDSHPGATHYSDKQATVKLQRNPKLLSMISRKLPSSRGVILDQGKISDQEFEGKVVYRHLKDGDVVLVNRQPTLHKPSIMAHIVRVLKGEKTVRMHYANCSTYNADFDGDEINVHFPQDEISRAEAYNIVNANNQYVKPTSGDPIRALIQDHIVSASLLTKKDTFITYEEFNQLLYSSGVSMAGVGSFSGKHGQKVFMTNSECEMILFPPAIWKPEPLWTGKQVISALLYYITRGSPPFTVEKNAKIPSNFFKTQVREGERYTRDKSRDKDLPDEDKLLIYNNNLVRGVVDKAQFGDYGIIHTVQEFYGSNVAGNLLSALSRLFTSFLQMHGFTCGVDDLMIIEEKDVERMNQLSSCEEIGDIVHREFIGVMNGDNIDTTTMQLNIEKKVRSNGEAALTYLDRKMISNLNSRTSSGILKELLSEGILKPSGKNCISLMTTSGAKGSMVNFQQISSHLGQQELEGKRVPRMVSGKTLPCFAPWDCSPRAGGFIIDRFLTGLHPQEYYFHCMAGREGLVDTAVKTSRSGYLQRCLMKNLECLKVCYDHTVRDADGSIIQFLYGEDGVDVHQTSFINKFEALSTNKELVYSNCCRQLDRSSPYINKLPDTLKGKAENFFRDSLKQRNLGLKRRDFLKLMEHKYVSCLAQPGESVGVLASQSVGEPATQMTLNTFHLAGRGEMNVTLGIPRLQEIVMAASRDIKTPFMTCPLRPNKSMEDAICLADKLKKITVADIIKSMKVSVVQVTVHAGQICSIYKLVMKLYKPKQYPKYTDITLEDWEDTLRVSFVRELEDAIESHMALLSKISGIKKFKTDPQSNYSHSSKNDHSNESESETKGKNKDDDDDEDGVVEDTEGYEDLGSDAQKRKRQGIDEVDYEDGPEEEIHDGEQSEETENDEDGSDVDVNENDNDMTLDANNSEGLEKSSKFKPIVEKNSLKREKKKSKPEEKIHDGEQSEETENDEDGSDVDVNENDNDMTLDANNSEGLEKSSKFKPIVEKNSLKREKKKSKAITKKYDRAVFVKAKGMHFEIHFKFTGEPHILLAQIAQRAAKKVCIQNFGRVGECKAITCKESGVIYYGEDGRNRDDIPASVKEKIQALQTSGIHFKTFWELQDDLDVRYIYSNSVHAMLSVYGVEAARETIIREVQNVFKSYGISVNIRHLTLIADFMTHSGGYSPMNRTGSIADCTSPFIKMCFETASKFIVEAAYHGQVDNLETPSSRICLGLPVKVGTGCHDLIQKLEI</sequence>
<dbReference type="Gene3D" id="4.10.860.120">
    <property type="entry name" value="RNA polymerase II, clamp domain"/>
    <property type="match status" value="1"/>
</dbReference>
<feature type="compositionally biased region" description="Basic and acidic residues" evidence="13">
    <location>
        <begin position="1390"/>
        <end position="1407"/>
    </location>
</feature>
<dbReference type="Pfam" id="PF04998">
    <property type="entry name" value="RNA_pol_Rpb1_5"/>
    <property type="match status" value="1"/>
</dbReference>
<dbReference type="PANTHER" id="PTHR19376">
    <property type="entry name" value="DNA-DIRECTED RNA POLYMERASE"/>
    <property type="match status" value="1"/>
</dbReference>
<dbReference type="Gene3D" id="6.20.50.80">
    <property type="match status" value="1"/>
</dbReference>
<dbReference type="InterPro" id="IPR044893">
    <property type="entry name" value="RNA_pol_Rpb1_clamp_domain"/>
</dbReference>
<dbReference type="GO" id="GO:0003899">
    <property type="term" value="F:DNA-directed RNA polymerase activity"/>
    <property type="evidence" value="ECO:0007669"/>
    <property type="project" value="UniProtKB-EC"/>
</dbReference>
<accession>A0A1S3V696</accession>
<dbReference type="InterPro" id="IPR015699">
    <property type="entry name" value="DNA-dir_RNA_pol1_lsu_N"/>
</dbReference>
<dbReference type="RefSeq" id="XP_014513717.1">
    <property type="nucleotide sequence ID" value="XM_014658231.2"/>
</dbReference>
<dbReference type="PANTHER" id="PTHR19376:SF11">
    <property type="entry name" value="DNA-DIRECTED RNA POLYMERASE I SUBUNIT RPA1"/>
    <property type="match status" value="1"/>
</dbReference>
<dbReference type="Gene3D" id="6.10.250.2940">
    <property type="match status" value="1"/>
</dbReference>
<evidence type="ECO:0000256" key="1">
    <source>
        <dbReference type="ARBA" id="ARBA00004123"/>
    </source>
</evidence>
<dbReference type="InterPro" id="IPR000722">
    <property type="entry name" value="RNA_pol_asu"/>
</dbReference>
<evidence type="ECO:0000256" key="7">
    <source>
        <dbReference type="ARBA" id="ARBA00022833"/>
    </source>
</evidence>
<feature type="compositionally biased region" description="Basic and acidic residues" evidence="13">
    <location>
        <begin position="1455"/>
        <end position="1472"/>
    </location>
</feature>
<evidence type="ECO:0000256" key="11">
    <source>
        <dbReference type="ARBA" id="ARBA00048552"/>
    </source>
</evidence>
<keyword evidence="3 12" id="KW-0240">DNA-directed RNA polymerase</keyword>
<dbReference type="SUPFAM" id="SSF64484">
    <property type="entry name" value="beta and beta-prime subunits of DNA dependent RNA-polymerase"/>
    <property type="match status" value="1"/>
</dbReference>
<evidence type="ECO:0000256" key="8">
    <source>
        <dbReference type="ARBA" id="ARBA00022842"/>
    </source>
</evidence>
<comment type="subcellular location">
    <subcellularLocation>
        <location evidence="1">Nucleus</location>
    </subcellularLocation>
</comment>
<dbReference type="Pfam" id="PF04997">
    <property type="entry name" value="RNA_pol_Rpb1_1"/>
    <property type="match status" value="1"/>
</dbReference>
<keyword evidence="10" id="KW-0539">Nucleus</keyword>
<comment type="catalytic activity">
    <reaction evidence="11 12">
        <text>RNA(n) + a ribonucleoside 5'-triphosphate = RNA(n+1) + diphosphate</text>
        <dbReference type="Rhea" id="RHEA:21248"/>
        <dbReference type="Rhea" id="RHEA-COMP:14527"/>
        <dbReference type="Rhea" id="RHEA-COMP:17342"/>
        <dbReference type="ChEBI" id="CHEBI:33019"/>
        <dbReference type="ChEBI" id="CHEBI:61557"/>
        <dbReference type="ChEBI" id="CHEBI:140395"/>
        <dbReference type="EC" id="2.7.7.6"/>
    </reaction>
</comment>
<keyword evidence="5 12" id="KW-0548">Nucleotidyltransferase</keyword>